<dbReference type="EMBL" id="KZ996320">
    <property type="protein sequence ID" value="RKO89049.1"/>
    <property type="molecule type" value="Genomic_DNA"/>
</dbReference>
<name>A0A4P9W927_9FUNG</name>
<feature type="region of interest" description="Disordered" evidence="1">
    <location>
        <begin position="35"/>
        <end position="77"/>
    </location>
</feature>
<gene>
    <name evidence="2" type="ORF">BDK51DRAFT_50084</name>
</gene>
<accession>A0A4P9W927</accession>
<dbReference type="AlphaFoldDB" id="A0A4P9W927"/>
<keyword evidence="3" id="KW-1185">Reference proteome</keyword>
<feature type="region of interest" description="Disordered" evidence="1">
    <location>
        <begin position="372"/>
        <end position="395"/>
    </location>
</feature>
<dbReference type="Proteomes" id="UP000269721">
    <property type="component" value="Unassembled WGS sequence"/>
</dbReference>
<reference evidence="3" key="1">
    <citation type="journal article" date="2018" name="Nat. Microbiol.">
        <title>Leveraging single-cell genomics to expand the fungal tree of life.</title>
        <authorList>
            <person name="Ahrendt S.R."/>
            <person name="Quandt C.A."/>
            <person name="Ciobanu D."/>
            <person name="Clum A."/>
            <person name="Salamov A."/>
            <person name="Andreopoulos B."/>
            <person name="Cheng J.F."/>
            <person name="Woyke T."/>
            <person name="Pelin A."/>
            <person name="Henrissat B."/>
            <person name="Reynolds N.K."/>
            <person name="Benny G.L."/>
            <person name="Smith M.E."/>
            <person name="James T.Y."/>
            <person name="Grigoriev I.V."/>
        </authorList>
    </citation>
    <scope>NUCLEOTIDE SEQUENCE [LARGE SCALE GENOMIC DNA]</scope>
</reference>
<protein>
    <submittedName>
        <fullName evidence="2">Uncharacterized protein</fullName>
    </submittedName>
</protein>
<evidence type="ECO:0000313" key="2">
    <source>
        <dbReference type="EMBL" id="RKO89049.1"/>
    </source>
</evidence>
<evidence type="ECO:0000256" key="1">
    <source>
        <dbReference type="SAM" id="MobiDB-lite"/>
    </source>
</evidence>
<proteinExistence type="predicted"/>
<feature type="compositionally biased region" description="Basic residues" evidence="1">
    <location>
        <begin position="380"/>
        <end position="392"/>
    </location>
</feature>
<organism evidence="2 3">
    <name type="scientific">Blyttiomyces helicus</name>
    <dbReference type="NCBI Taxonomy" id="388810"/>
    <lineage>
        <taxon>Eukaryota</taxon>
        <taxon>Fungi</taxon>
        <taxon>Fungi incertae sedis</taxon>
        <taxon>Chytridiomycota</taxon>
        <taxon>Chytridiomycota incertae sedis</taxon>
        <taxon>Chytridiomycetes</taxon>
        <taxon>Chytridiomycetes incertae sedis</taxon>
        <taxon>Blyttiomyces</taxon>
    </lineage>
</organism>
<sequence>MRPSRQPADGACHLAALAVIIDVTCSCANFTSRSSKSLPRRLRPQDLPLRRTGTATPGAGVATKGSHTGGVKRKFDPEDPRVHFVQRATAETAVRQPVLTDAFQTSRASVIPALINPRPLRPAAFIRTLPDGIPVAVEVDMLSSSSVCDLRRVCLSKSGTFMYFYVRSWRDCKARRGYCNRQATLGVNPEVSTEDWAPSSALQLHPSSKRRPYPAMGRLSHSLPSTVAAELLDGDELERTAGEVGVRATGACLKGCKPEVDPSNEQELPFVGFLSASVTVGCEVAPQVTLMDSNYALPSTPCSLIHSATLISAFFGLSHYVLWGGGDVDAPHCPIGRRVAGFFFGARSGSQQTVAGLLPLPSQTLSSLENTELPDQQFSSKKHRSRRPRPSKRFGPAYLPGHCEVFSPSPPSIQLGTLFNNSSPLPIFPALLHFLAGTASIPILVIRRSPDPLRVTENYHL</sequence>
<evidence type="ECO:0000313" key="3">
    <source>
        <dbReference type="Proteomes" id="UP000269721"/>
    </source>
</evidence>
<feature type="compositionally biased region" description="Low complexity" evidence="1">
    <location>
        <begin position="45"/>
        <end position="65"/>
    </location>
</feature>